<dbReference type="SMART" id="SM00342">
    <property type="entry name" value="HTH_ARAC"/>
    <property type="match status" value="1"/>
</dbReference>
<protein>
    <submittedName>
        <fullName evidence="5">AraC family transcriptional regulator</fullName>
    </submittedName>
</protein>
<feature type="domain" description="HTH araC/xylS-type" evidence="4">
    <location>
        <begin position="235"/>
        <end position="333"/>
    </location>
</feature>
<keyword evidence="6" id="KW-1185">Reference proteome</keyword>
<dbReference type="InterPro" id="IPR032687">
    <property type="entry name" value="AraC-type_N"/>
</dbReference>
<gene>
    <name evidence="5" type="ORF">ACFPXP_10705</name>
</gene>
<dbReference type="PROSITE" id="PS01124">
    <property type="entry name" value="HTH_ARAC_FAMILY_2"/>
    <property type="match status" value="1"/>
</dbReference>
<sequence>MRSSQGMAVSMLFPLKKAIMHKGFDFEQFCRYASMDAVILQDVEARIDAEELERLMYAAAEFTGDDHFGLHQGQLTDTADLGILGYVMMHSDDIAAAMKAYQRYNVIVCSGYNVEWELDGEDVLFRFSSTNSIPMSRHCMEDMASSLYHLMQHMSNRTIPMRHISFKHSGPSNLEPYVNVFGVIPRFERENNVMRMSKDILKYPILYSDPRLLRAFESIAGDIKEKLVQGKWFTERVFQWMMKCMPNSFPTLQQTAEQFEMSTRTLQAKLKEEGTSFHDLSANVRKEIAVSYLNRKDYSISEIAYLLHFSEPSAFHNAFKKWTGVAPGQYRANMAQDRVSGETG</sequence>
<evidence type="ECO:0000256" key="2">
    <source>
        <dbReference type="ARBA" id="ARBA00023125"/>
    </source>
</evidence>
<dbReference type="Pfam" id="PF12625">
    <property type="entry name" value="Arabinose_bd"/>
    <property type="match status" value="1"/>
</dbReference>
<dbReference type="InterPro" id="IPR018060">
    <property type="entry name" value="HTH_AraC"/>
</dbReference>
<evidence type="ECO:0000313" key="6">
    <source>
        <dbReference type="Proteomes" id="UP001596250"/>
    </source>
</evidence>
<dbReference type="InterPro" id="IPR009057">
    <property type="entry name" value="Homeodomain-like_sf"/>
</dbReference>
<organism evidence="5 6">
    <name type="scientific">Marinicrinis lubricantis</name>
    <dbReference type="NCBI Taxonomy" id="2086470"/>
    <lineage>
        <taxon>Bacteria</taxon>
        <taxon>Bacillati</taxon>
        <taxon>Bacillota</taxon>
        <taxon>Bacilli</taxon>
        <taxon>Bacillales</taxon>
        <taxon>Paenibacillaceae</taxon>
    </lineage>
</organism>
<keyword evidence="1" id="KW-0805">Transcription regulation</keyword>
<dbReference type="PANTHER" id="PTHR47894:SF1">
    <property type="entry name" value="HTH-TYPE TRANSCRIPTIONAL REGULATOR VQSM"/>
    <property type="match status" value="1"/>
</dbReference>
<dbReference type="EMBL" id="JBHSQV010000141">
    <property type="protein sequence ID" value="MFC5986886.1"/>
    <property type="molecule type" value="Genomic_DNA"/>
</dbReference>
<keyword evidence="3" id="KW-0804">Transcription</keyword>
<dbReference type="Pfam" id="PF12833">
    <property type="entry name" value="HTH_18"/>
    <property type="match status" value="1"/>
</dbReference>
<keyword evidence="2" id="KW-0238">DNA-binding</keyword>
<dbReference type="SUPFAM" id="SSF46689">
    <property type="entry name" value="Homeodomain-like"/>
    <property type="match status" value="1"/>
</dbReference>
<dbReference type="PANTHER" id="PTHR47894">
    <property type="entry name" value="HTH-TYPE TRANSCRIPTIONAL REGULATOR GADX"/>
    <property type="match status" value="1"/>
</dbReference>
<evidence type="ECO:0000256" key="3">
    <source>
        <dbReference type="ARBA" id="ARBA00023163"/>
    </source>
</evidence>
<proteinExistence type="predicted"/>
<evidence type="ECO:0000259" key="4">
    <source>
        <dbReference type="PROSITE" id="PS01124"/>
    </source>
</evidence>
<dbReference type="Gene3D" id="1.10.10.60">
    <property type="entry name" value="Homeodomain-like"/>
    <property type="match status" value="1"/>
</dbReference>
<name>A0ABW1IP92_9BACL</name>
<dbReference type="RefSeq" id="WP_379894195.1">
    <property type="nucleotide sequence ID" value="NZ_CBCSCT010000065.1"/>
</dbReference>
<reference evidence="6" key="1">
    <citation type="journal article" date="2019" name="Int. J. Syst. Evol. Microbiol.">
        <title>The Global Catalogue of Microorganisms (GCM) 10K type strain sequencing project: providing services to taxonomists for standard genome sequencing and annotation.</title>
        <authorList>
            <consortium name="The Broad Institute Genomics Platform"/>
            <consortium name="The Broad Institute Genome Sequencing Center for Infectious Disease"/>
            <person name="Wu L."/>
            <person name="Ma J."/>
        </authorList>
    </citation>
    <scope>NUCLEOTIDE SEQUENCE [LARGE SCALE GENOMIC DNA]</scope>
    <source>
        <strain evidence="6">CCM 8749</strain>
    </source>
</reference>
<dbReference type="Proteomes" id="UP001596250">
    <property type="component" value="Unassembled WGS sequence"/>
</dbReference>
<evidence type="ECO:0000256" key="1">
    <source>
        <dbReference type="ARBA" id="ARBA00023015"/>
    </source>
</evidence>
<comment type="caution">
    <text evidence="5">The sequence shown here is derived from an EMBL/GenBank/DDBJ whole genome shotgun (WGS) entry which is preliminary data.</text>
</comment>
<evidence type="ECO:0000313" key="5">
    <source>
        <dbReference type="EMBL" id="MFC5986886.1"/>
    </source>
</evidence>
<accession>A0ABW1IP92</accession>